<protein>
    <submittedName>
        <fullName evidence="7">D-2-hydroxyacid dehydrogenase</fullName>
    </submittedName>
</protein>
<dbReference type="Pfam" id="PF00389">
    <property type="entry name" value="2-Hacid_dh"/>
    <property type="match status" value="1"/>
</dbReference>
<evidence type="ECO:0000259" key="6">
    <source>
        <dbReference type="Pfam" id="PF02826"/>
    </source>
</evidence>
<dbReference type="InterPro" id="IPR006140">
    <property type="entry name" value="D-isomer_DH_NAD-bd"/>
</dbReference>
<feature type="domain" description="D-isomer specific 2-hydroxyacid dehydrogenase NAD-binding" evidence="6">
    <location>
        <begin position="109"/>
        <end position="282"/>
    </location>
</feature>
<dbReference type="InterPro" id="IPR036291">
    <property type="entry name" value="NAD(P)-bd_dom_sf"/>
</dbReference>
<evidence type="ECO:0000259" key="5">
    <source>
        <dbReference type="Pfam" id="PF00389"/>
    </source>
</evidence>
<dbReference type="SUPFAM" id="SSF52283">
    <property type="entry name" value="Formate/glycerate dehydrogenase catalytic domain-like"/>
    <property type="match status" value="1"/>
</dbReference>
<dbReference type="PANTHER" id="PTHR43333:SF1">
    <property type="entry name" value="D-ISOMER SPECIFIC 2-HYDROXYACID DEHYDROGENASE NAD-BINDING DOMAIN-CONTAINING PROTEIN"/>
    <property type="match status" value="1"/>
</dbReference>
<proteinExistence type="inferred from homology"/>
<evidence type="ECO:0000313" key="7">
    <source>
        <dbReference type="EMBL" id="MEE2058818.1"/>
    </source>
</evidence>
<evidence type="ECO:0000256" key="1">
    <source>
        <dbReference type="ARBA" id="ARBA00005854"/>
    </source>
</evidence>
<evidence type="ECO:0000256" key="4">
    <source>
        <dbReference type="RuleBase" id="RU003719"/>
    </source>
</evidence>
<accession>A0ABU7LBA4</accession>
<keyword evidence="2 4" id="KW-0560">Oxidoreductase</keyword>
<dbReference type="Proteomes" id="UP001336020">
    <property type="component" value="Unassembled WGS sequence"/>
</dbReference>
<dbReference type="SUPFAM" id="SSF51735">
    <property type="entry name" value="NAD(P)-binding Rossmann-fold domains"/>
    <property type="match status" value="1"/>
</dbReference>
<feature type="domain" description="D-isomer specific 2-hydroxyacid dehydrogenase catalytic" evidence="5">
    <location>
        <begin position="29"/>
        <end position="314"/>
    </location>
</feature>
<dbReference type="Gene3D" id="3.40.50.720">
    <property type="entry name" value="NAD(P)-binding Rossmann-like Domain"/>
    <property type="match status" value="2"/>
</dbReference>
<keyword evidence="8" id="KW-1185">Reference proteome</keyword>
<reference evidence="7 8" key="1">
    <citation type="submission" date="2023-07" db="EMBL/GenBank/DDBJ databases">
        <authorList>
            <person name="Girao M."/>
            <person name="Carvalho M.F."/>
        </authorList>
    </citation>
    <scope>NUCLEOTIDE SEQUENCE [LARGE SCALE GENOMIC DNA]</scope>
    <source>
        <strain evidence="7 8">YIM65754</strain>
    </source>
</reference>
<dbReference type="PANTHER" id="PTHR43333">
    <property type="entry name" value="2-HACID_DH_C DOMAIN-CONTAINING PROTEIN"/>
    <property type="match status" value="1"/>
</dbReference>
<dbReference type="InterPro" id="IPR006139">
    <property type="entry name" value="D-isomer_2_OHA_DH_cat_dom"/>
</dbReference>
<comment type="similarity">
    <text evidence="1 4">Belongs to the D-isomer specific 2-hydroxyacid dehydrogenase family.</text>
</comment>
<evidence type="ECO:0000256" key="3">
    <source>
        <dbReference type="ARBA" id="ARBA00023027"/>
    </source>
</evidence>
<sequence length="324" mass="35461">MTANPVVAVLHAETVPDTTLLAPVAEHAEIRYTDSDGLATALEGADVLFVYDFLTDALPHAWHAAESLRWVHAAAAGVDPIMFPALRDSDVIVTNSRGVFDQPIAEYVLAQILSFAKDLPESLRLQREHTWRHRESERIAGRTALVVGTGPIGRAIARLLTAVGMKVRGSGRRARDDDPDFGIVTATEDLPEELSGADFVVVAAPLTEQTRGMFDTALFRAMKPSARFVNIGRGDLVRTDNLVEALRSGEIAGAALDVVDTEPLPQEHPLWDIPNVMITPHNSGDFRGWRDALVDVFVDNFQRWRSGGELENVVDKRLGYVPST</sequence>
<name>A0ABU7LBA4_9NOCA</name>
<gene>
    <name evidence="7" type="ORF">Q7514_14950</name>
</gene>
<dbReference type="RefSeq" id="WP_330134062.1">
    <property type="nucleotide sequence ID" value="NZ_JAUTXY010000006.1"/>
</dbReference>
<keyword evidence="3" id="KW-0520">NAD</keyword>
<evidence type="ECO:0000313" key="8">
    <source>
        <dbReference type="Proteomes" id="UP001336020"/>
    </source>
</evidence>
<evidence type="ECO:0000256" key="2">
    <source>
        <dbReference type="ARBA" id="ARBA00023002"/>
    </source>
</evidence>
<dbReference type="Pfam" id="PF02826">
    <property type="entry name" value="2-Hacid_dh_C"/>
    <property type="match status" value="1"/>
</dbReference>
<comment type="caution">
    <text evidence="7">The sequence shown here is derived from an EMBL/GenBank/DDBJ whole genome shotgun (WGS) entry which is preliminary data.</text>
</comment>
<organism evidence="7 8">
    <name type="scientific">Rhodococcus artemisiae</name>
    <dbReference type="NCBI Taxonomy" id="714159"/>
    <lineage>
        <taxon>Bacteria</taxon>
        <taxon>Bacillati</taxon>
        <taxon>Actinomycetota</taxon>
        <taxon>Actinomycetes</taxon>
        <taxon>Mycobacteriales</taxon>
        <taxon>Nocardiaceae</taxon>
        <taxon>Rhodococcus</taxon>
    </lineage>
</organism>
<dbReference type="EMBL" id="JAUTXY010000006">
    <property type="protein sequence ID" value="MEE2058818.1"/>
    <property type="molecule type" value="Genomic_DNA"/>
</dbReference>
<dbReference type="CDD" id="cd05300">
    <property type="entry name" value="2-Hacid_dh_1"/>
    <property type="match status" value="1"/>
</dbReference>